<feature type="binding site" evidence="1">
    <location>
        <position position="72"/>
    </location>
    <ligand>
        <name>Mg(2+)</name>
        <dbReference type="ChEBI" id="CHEBI:18420"/>
        <label>3</label>
    </ligand>
</feature>
<feature type="domain" description="PurM-like C-terminal" evidence="3">
    <location>
        <begin position="149"/>
        <end position="304"/>
    </location>
</feature>
<name>A0A059NXS9_9BACI</name>
<organism evidence="4 5">
    <name type="scientific">Halobacillus karajensis</name>
    <dbReference type="NCBI Taxonomy" id="195088"/>
    <lineage>
        <taxon>Bacteria</taxon>
        <taxon>Bacillati</taxon>
        <taxon>Bacillota</taxon>
        <taxon>Bacilli</taxon>
        <taxon>Bacillales</taxon>
        <taxon>Bacillaceae</taxon>
        <taxon>Halobacillus</taxon>
    </lineage>
</organism>
<dbReference type="GO" id="GO:0009229">
    <property type="term" value="P:thiamine diphosphate biosynthetic process"/>
    <property type="evidence" value="ECO:0007669"/>
    <property type="project" value="UniProtKB-UniRule"/>
</dbReference>
<feature type="binding site" evidence="1">
    <location>
        <position position="43"/>
    </location>
    <ligand>
        <name>Mg(2+)</name>
        <dbReference type="ChEBI" id="CHEBI:18420"/>
        <label>1</label>
    </ligand>
</feature>
<proteinExistence type="inferred from homology"/>
<reference evidence="4 5" key="2">
    <citation type="submission" date="2014-05" db="EMBL/GenBank/DDBJ databases">
        <title>Draft genome sequence of Halobacillus karajensis HK-03.</title>
        <authorList>
            <person name="Khelaifia S."/>
            <person name="Croce O."/>
            <person name="Lagier J.C."/>
            <person name="Raoult D."/>
        </authorList>
    </citation>
    <scope>NUCLEOTIDE SEQUENCE [LARGE SCALE GENOMIC DNA]</scope>
    <source>
        <strain evidence="4 5">HD-03</strain>
    </source>
</reference>
<comment type="similarity">
    <text evidence="1">Belongs to the thiamine-monophosphate kinase family.</text>
</comment>
<dbReference type="GO" id="GO:0005524">
    <property type="term" value="F:ATP binding"/>
    <property type="evidence" value="ECO:0007669"/>
    <property type="project" value="UniProtKB-UniRule"/>
</dbReference>
<keyword evidence="1" id="KW-0460">Magnesium</keyword>
<dbReference type="Gene3D" id="3.90.650.10">
    <property type="entry name" value="PurM-like C-terminal domain"/>
    <property type="match status" value="1"/>
</dbReference>
<dbReference type="GO" id="GO:0000287">
    <property type="term" value="F:magnesium ion binding"/>
    <property type="evidence" value="ECO:0007669"/>
    <property type="project" value="UniProtKB-UniRule"/>
</dbReference>
<sequence length="328" mass="36445">MDEFSFIRSIQPEYYQQSSLIKGIDDDAAVFRPTDRDIVTAVDTMVEGVHFSRETMEPAHIGYRVLAANLSDLAAMGSTPLFYMVSITIPPNWQQEELEVLYDGMNQLASRYKMDLIGGDTVSGRELSLTVTVIGSVPKEKARYRSVAKPGDILFVTGTLGDSRAGLEWLLNDGKGATEDITYLIERHREPTPRVEFAEQLEELERVALNDVSDGIANEANEIAEASDVDLHMDLESLPFSKQIRISYPDQYEEWGLSGGEDFELLGTVSEAEWISVKEAAERTGIPVTKIGQVNVKQGSSGVVKIYKKQQWEVLKPSGYTHLTGEGE</sequence>
<comment type="caution">
    <text evidence="4">The sequence shown here is derived from an EMBL/GenBank/DDBJ whole genome shotgun (WGS) entry which is preliminary data.</text>
</comment>
<keyword evidence="1" id="KW-0547">Nucleotide-binding</keyword>
<reference evidence="5" key="1">
    <citation type="submission" date="2014-03" db="EMBL/GenBank/DDBJ databases">
        <authorList>
            <person name="Urmite Genomes U."/>
        </authorList>
    </citation>
    <scope>NUCLEOTIDE SEQUENCE [LARGE SCALE GENOMIC DNA]</scope>
    <source>
        <strain evidence="5">HD-03</strain>
    </source>
</reference>
<dbReference type="SUPFAM" id="SSF56042">
    <property type="entry name" value="PurM C-terminal domain-like"/>
    <property type="match status" value="1"/>
</dbReference>
<dbReference type="PIRSF" id="PIRSF005303">
    <property type="entry name" value="Thiam_monoph_kin"/>
    <property type="match status" value="1"/>
</dbReference>
<dbReference type="InterPro" id="IPR036676">
    <property type="entry name" value="PurM-like_C_sf"/>
</dbReference>
<dbReference type="NCBIfam" id="TIGR01379">
    <property type="entry name" value="thiL"/>
    <property type="match status" value="1"/>
</dbReference>
<keyword evidence="1" id="KW-0479">Metal-binding</keyword>
<feature type="binding site" evidence="1">
    <location>
        <position position="145"/>
    </location>
    <ligand>
        <name>ATP</name>
        <dbReference type="ChEBI" id="CHEBI:30616"/>
    </ligand>
</feature>
<keyword evidence="5" id="KW-1185">Reference proteome</keyword>
<dbReference type="AlphaFoldDB" id="A0A059NXS9"/>
<keyword evidence="1" id="KW-0067">ATP-binding</keyword>
<feature type="binding site" evidence="1">
    <location>
        <begin position="119"/>
        <end position="120"/>
    </location>
    <ligand>
        <name>ATP</name>
        <dbReference type="ChEBI" id="CHEBI:30616"/>
    </ligand>
</feature>
<feature type="binding site" evidence="1">
    <location>
        <position position="211"/>
    </location>
    <ligand>
        <name>Mg(2+)</name>
        <dbReference type="ChEBI" id="CHEBI:18420"/>
        <label>3</label>
    </ligand>
</feature>
<feature type="binding site" evidence="1">
    <location>
        <position position="213"/>
    </location>
    <ligand>
        <name>ATP</name>
        <dbReference type="ChEBI" id="CHEBI:30616"/>
    </ligand>
</feature>
<dbReference type="GO" id="GO:0009228">
    <property type="term" value="P:thiamine biosynthetic process"/>
    <property type="evidence" value="ECO:0007669"/>
    <property type="project" value="UniProtKB-KW"/>
</dbReference>
<feature type="domain" description="PurM-like N-terminal" evidence="2">
    <location>
        <begin position="26"/>
        <end position="137"/>
    </location>
</feature>
<comment type="miscellaneous">
    <text evidence="1">Reaction mechanism of ThiL seems to utilize a direct, inline transfer of the gamma-phosphate of ATP to TMP rather than a phosphorylated enzyme intermediate.</text>
</comment>
<feature type="binding site" evidence="1">
    <location>
        <position position="72"/>
    </location>
    <ligand>
        <name>Mg(2+)</name>
        <dbReference type="ChEBI" id="CHEBI:18420"/>
        <label>4</label>
    </ligand>
</feature>
<dbReference type="EC" id="2.7.4.16" evidence="1"/>
<feature type="binding site" evidence="1">
    <location>
        <position position="27"/>
    </location>
    <ligand>
        <name>Mg(2+)</name>
        <dbReference type="ChEBI" id="CHEBI:18420"/>
        <label>4</label>
    </ligand>
</feature>
<dbReference type="Pfam" id="PF02769">
    <property type="entry name" value="AIRS_C"/>
    <property type="match status" value="1"/>
</dbReference>
<comment type="function">
    <text evidence="1">Catalyzes the ATP-dependent phosphorylation of thiamine-monophosphate (TMP) to form thiamine-pyrophosphate (TPP), the active form of vitamin B1.</text>
</comment>
<dbReference type="UniPathway" id="UPA00060">
    <property type="reaction ID" value="UER00142"/>
</dbReference>
<dbReference type="Gene3D" id="3.30.1330.10">
    <property type="entry name" value="PurM-like, N-terminal domain"/>
    <property type="match status" value="1"/>
</dbReference>
<keyword evidence="1" id="KW-0808">Transferase</keyword>
<dbReference type="OrthoDB" id="9802811at2"/>
<feature type="binding site" evidence="1">
    <location>
        <position position="27"/>
    </location>
    <ligand>
        <name>Mg(2+)</name>
        <dbReference type="ChEBI" id="CHEBI:18420"/>
        <label>3</label>
    </ligand>
</feature>
<dbReference type="GO" id="GO:0009030">
    <property type="term" value="F:thiamine-phosphate kinase activity"/>
    <property type="evidence" value="ECO:0007669"/>
    <property type="project" value="UniProtKB-UniRule"/>
</dbReference>
<evidence type="ECO:0000313" key="4">
    <source>
        <dbReference type="EMBL" id="CDQ23573.1"/>
    </source>
</evidence>
<feature type="binding site" evidence="1">
    <location>
        <position position="50"/>
    </location>
    <ligand>
        <name>substrate</name>
    </ligand>
</feature>
<evidence type="ECO:0000259" key="3">
    <source>
        <dbReference type="Pfam" id="PF02769"/>
    </source>
</evidence>
<dbReference type="SUPFAM" id="SSF55326">
    <property type="entry name" value="PurM N-terminal domain-like"/>
    <property type="match status" value="1"/>
</dbReference>
<dbReference type="HAMAP" id="MF_02128">
    <property type="entry name" value="TMP_kinase"/>
    <property type="match status" value="1"/>
</dbReference>
<feature type="binding site" evidence="1">
    <location>
        <position position="261"/>
    </location>
    <ligand>
        <name>substrate</name>
    </ligand>
</feature>
<accession>A0A059NXS9</accession>
<comment type="pathway">
    <text evidence="1">Cofactor biosynthesis; thiamine diphosphate biosynthesis; thiamine diphosphate from thiamine phosphate: step 1/1.</text>
</comment>
<dbReference type="RefSeq" id="WP_035507864.1">
    <property type="nucleotide sequence ID" value="NZ_CCDH010000002.1"/>
</dbReference>
<feature type="binding site" evidence="1">
    <location>
        <position position="320"/>
    </location>
    <ligand>
        <name>substrate</name>
    </ligand>
</feature>
<evidence type="ECO:0000256" key="1">
    <source>
        <dbReference type="HAMAP-Rule" id="MF_02128"/>
    </source>
</evidence>
<protein>
    <recommendedName>
        <fullName evidence="1">Thiamine-monophosphate kinase</fullName>
        <shortName evidence="1">TMP kinase</shortName>
        <shortName evidence="1">Thiamine-phosphate kinase</shortName>
        <ecNumber evidence="1">2.7.4.16</ecNumber>
    </recommendedName>
</protein>
<evidence type="ECO:0000259" key="2">
    <source>
        <dbReference type="Pfam" id="PF00586"/>
    </source>
</evidence>
<feature type="binding site" evidence="1">
    <location>
        <position position="72"/>
    </location>
    <ligand>
        <name>Mg(2+)</name>
        <dbReference type="ChEBI" id="CHEBI:18420"/>
        <label>2</label>
    </ligand>
</feature>
<gene>
    <name evidence="1 4" type="primary">thiL</name>
    <name evidence="4" type="ORF">BN983_01815</name>
</gene>
<feature type="binding site" evidence="1">
    <location>
        <position position="214"/>
    </location>
    <ligand>
        <name>Mg(2+)</name>
        <dbReference type="ChEBI" id="CHEBI:18420"/>
        <label>5</label>
    </ligand>
</feature>
<dbReference type="PANTHER" id="PTHR30270">
    <property type="entry name" value="THIAMINE-MONOPHOSPHATE KINASE"/>
    <property type="match status" value="1"/>
</dbReference>
<dbReference type="InterPro" id="IPR010918">
    <property type="entry name" value="PurM-like_C_dom"/>
</dbReference>
<evidence type="ECO:0000313" key="5">
    <source>
        <dbReference type="Proteomes" id="UP000028868"/>
    </source>
</evidence>
<dbReference type="InterPro" id="IPR036921">
    <property type="entry name" value="PurM-like_N_sf"/>
</dbReference>
<dbReference type="Pfam" id="PF00586">
    <property type="entry name" value="AIRS"/>
    <property type="match status" value="1"/>
</dbReference>
<comment type="catalytic activity">
    <reaction evidence="1">
        <text>thiamine phosphate + ATP = thiamine diphosphate + ADP</text>
        <dbReference type="Rhea" id="RHEA:15913"/>
        <dbReference type="ChEBI" id="CHEBI:30616"/>
        <dbReference type="ChEBI" id="CHEBI:37575"/>
        <dbReference type="ChEBI" id="CHEBI:58937"/>
        <dbReference type="ChEBI" id="CHEBI:456216"/>
        <dbReference type="EC" id="2.7.4.16"/>
    </reaction>
</comment>
<comment type="caution">
    <text evidence="1">Lacks conserved residue(s) required for the propagation of feature annotation.</text>
</comment>
<keyword evidence="1" id="KW-0784">Thiamine biosynthesis</keyword>
<dbReference type="PANTHER" id="PTHR30270:SF0">
    <property type="entry name" value="THIAMINE-MONOPHOSPHATE KINASE"/>
    <property type="match status" value="1"/>
</dbReference>
<keyword evidence="1 4" id="KW-0418">Kinase</keyword>
<feature type="binding site" evidence="1">
    <location>
        <position position="43"/>
    </location>
    <ligand>
        <name>Mg(2+)</name>
        <dbReference type="ChEBI" id="CHEBI:18420"/>
        <label>2</label>
    </ligand>
</feature>
<dbReference type="CDD" id="cd02194">
    <property type="entry name" value="ThiL"/>
    <property type="match status" value="1"/>
</dbReference>
<feature type="binding site" evidence="1">
    <location>
        <position position="120"/>
    </location>
    <ligand>
        <name>Mg(2+)</name>
        <dbReference type="ChEBI" id="CHEBI:18420"/>
        <label>1</label>
    </ligand>
</feature>
<dbReference type="Proteomes" id="UP000028868">
    <property type="component" value="Unassembled WGS sequence"/>
</dbReference>
<dbReference type="InterPro" id="IPR016188">
    <property type="entry name" value="PurM-like_N"/>
</dbReference>
<dbReference type="InterPro" id="IPR006283">
    <property type="entry name" value="ThiL-like"/>
</dbReference>
<dbReference type="EMBL" id="CCDI010000002">
    <property type="protein sequence ID" value="CDQ23573.1"/>
    <property type="molecule type" value="Genomic_DNA"/>
</dbReference>
<feature type="binding site" evidence="1">
    <location>
        <position position="102"/>
    </location>
    <ligand>
        <name>ATP</name>
        <dbReference type="ChEBI" id="CHEBI:30616"/>
    </ligand>
</feature>